<keyword evidence="5 13" id="KW-0808">Transferase</keyword>
<dbReference type="AlphaFoldDB" id="A0A7J6VSK4"/>
<dbReference type="Pfam" id="PF03007">
    <property type="entry name" value="WS_DGAT_cat"/>
    <property type="match status" value="1"/>
</dbReference>
<dbReference type="GO" id="GO:0004144">
    <property type="term" value="F:diacylglycerol O-acyltransferase activity"/>
    <property type="evidence" value="ECO:0007669"/>
    <property type="project" value="UniProtKB-EC"/>
</dbReference>
<name>A0A7J6VSK4_THATH</name>
<comment type="pathway">
    <text evidence="4">Lipid metabolism.</text>
</comment>
<feature type="domain" description="O-acyltransferase WSD1 C-terminal" evidence="12">
    <location>
        <begin position="314"/>
        <end position="456"/>
    </location>
</feature>
<comment type="caution">
    <text evidence="13">The sequence shown here is derived from an EMBL/GenBank/DDBJ whole genome shotgun (WGS) entry which is preliminary data.</text>
</comment>
<dbReference type="GO" id="GO:0019432">
    <property type="term" value="P:triglyceride biosynthetic process"/>
    <property type="evidence" value="ECO:0007669"/>
    <property type="project" value="UniProtKB-UniPathway"/>
</dbReference>
<dbReference type="Pfam" id="PF06974">
    <property type="entry name" value="WS_DGAT_C"/>
    <property type="match status" value="1"/>
</dbReference>
<evidence type="ECO:0000256" key="1">
    <source>
        <dbReference type="ARBA" id="ARBA00004162"/>
    </source>
</evidence>
<sequence>MGYIQEEVAEPVSPTGQYFNSSALSVSIIAVLELEIPFDEYLTFPFLQDLLLRLNPRFSSVMVTDDHGVKRWEKVAVKLEDHVKIPSFPVDVSKECYDMYLDDYLSEIANVELPKELPLWEFHIIKYPTSNAAETIIFKLHHALGDGFSIMGVLFSCCHRVDNPSKPITLPTLRSSSESGHEKSYNIRKIVTHFPSMLLNTASGFAWTLMKSSIVEDDKTPIRSGNDGVEFRPKAISTINFPLDHIKQIKNKVAGTVNDVITGIVFYGTRLYMQNASNKDSGIANSTAVVLFNTRALNSYQTIEEMASGAKSFWGNQVAFVHVSTPKTTDAELADPLEFIYKAKEIIQKKKSSLAVHLTGKLLQIIAKLRGPEAAARYIHGTSRNSSFGISNLIGPIEQIAFANHPCKGMYFMPVGVPHSLSITVLSYMGNIRVALATEKGFINHQVLINCLEKAFVRTHAAALATS</sequence>
<evidence type="ECO:0000256" key="3">
    <source>
        <dbReference type="ARBA" id="ARBA00004771"/>
    </source>
</evidence>
<comment type="pathway">
    <text evidence="3">Glycerolipid metabolism; triacylglycerol biosynthesis.</text>
</comment>
<keyword evidence="7 13" id="KW-0012">Acyltransferase</keyword>
<comment type="similarity">
    <text evidence="8">In the N-terminal section; belongs to the long-chain O-acyltransferase family.</text>
</comment>
<evidence type="ECO:0000256" key="9">
    <source>
        <dbReference type="ARBA" id="ARBA00047604"/>
    </source>
</evidence>
<protein>
    <submittedName>
        <fullName evidence="13">O-acyltransferase wsd1</fullName>
    </submittedName>
</protein>
<comment type="catalytic activity">
    <reaction evidence="9">
        <text>a long chain fatty alcohol + a fatty acyl-CoA = a long-chain alcohol wax ester + CoA</text>
        <dbReference type="Rhea" id="RHEA:38443"/>
        <dbReference type="ChEBI" id="CHEBI:17135"/>
        <dbReference type="ChEBI" id="CHEBI:57287"/>
        <dbReference type="ChEBI" id="CHEBI:77636"/>
        <dbReference type="ChEBI" id="CHEBI:235323"/>
        <dbReference type="EC" id="2.3.1.75"/>
    </reaction>
</comment>
<dbReference type="GO" id="GO:0005886">
    <property type="term" value="C:plasma membrane"/>
    <property type="evidence" value="ECO:0007669"/>
    <property type="project" value="UniProtKB-SubCell"/>
</dbReference>
<dbReference type="InterPro" id="IPR009721">
    <property type="entry name" value="O-acyltransferase_WSD1_C"/>
</dbReference>
<dbReference type="Proteomes" id="UP000554482">
    <property type="component" value="Unassembled WGS sequence"/>
</dbReference>
<gene>
    <name evidence="13" type="ORF">FRX31_022327</name>
</gene>
<dbReference type="PANTHER" id="PTHR31650:SF34">
    <property type="entry name" value="O-ACYLTRANSFERASE WSD1-LIKE ISOFORM X1"/>
    <property type="match status" value="1"/>
</dbReference>
<organism evidence="13 14">
    <name type="scientific">Thalictrum thalictroides</name>
    <name type="common">Rue-anemone</name>
    <name type="synonym">Anemone thalictroides</name>
    <dbReference type="NCBI Taxonomy" id="46969"/>
    <lineage>
        <taxon>Eukaryota</taxon>
        <taxon>Viridiplantae</taxon>
        <taxon>Streptophyta</taxon>
        <taxon>Embryophyta</taxon>
        <taxon>Tracheophyta</taxon>
        <taxon>Spermatophyta</taxon>
        <taxon>Magnoliopsida</taxon>
        <taxon>Ranunculales</taxon>
        <taxon>Ranunculaceae</taxon>
        <taxon>Thalictroideae</taxon>
        <taxon>Thalictrum</taxon>
    </lineage>
</organism>
<comment type="catalytic activity">
    <reaction evidence="10">
        <text>an acyl-CoA + a 1,2-diacyl-sn-glycerol = a triacyl-sn-glycerol + CoA</text>
        <dbReference type="Rhea" id="RHEA:10868"/>
        <dbReference type="ChEBI" id="CHEBI:17815"/>
        <dbReference type="ChEBI" id="CHEBI:57287"/>
        <dbReference type="ChEBI" id="CHEBI:58342"/>
        <dbReference type="ChEBI" id="CHEBI:64615"/>
        <dbReference type="EC" id="2.3.1.20"/>
    </reaction>
</comment>
<dbReference type="OrthoDB" id="619536at2759"/>
<accession>A0A7J6VSK4</accession>
<evidence type="ECO:0000256" key="4">
    <source>
        <dbReference type="ARBA" id="ARBA00005189"/>
    </source>
</evidence>
<comment type="subcellular location">
    <subcellularLocation>
        <location evidence="1">Cell membrane</location>
        <topology evidence="1">Single-pass membrane protein</topology>
    </subcellularLocation>
    <subcellularLocation>
        <location evidence="2">Endoplasmic reticulum membrane</location>
    </subcellularLocation>
</comment>
<evidence type="ECO:0000256" key="10">
    <source>
        <dbReference type="ARBA" id="ARBA00048109"/>
    </source>
</evidence>
<dbReference type="InterPro" id="IPR045034">
    <property type="entry name" value="O-acyltransferase_WSD1-like"/>
</dbReference>
<reference evidence="13 14" key="1">
    <citation type="submission" date="2020-06" db="EMBL/GenBank/DDBJ databases">
        <title>Transcriptomic and genomic resources for Thalictrum thalictroides and T. hernandezii: Facilitating candidate gene discovery in an emerging model plant lineage.</title>
        <authorList>
            <person name="Arias T."/>
            <person name="Riano-Pachon D.M."/>
            <person name="Di Stilio V.S."/>
        </authorList>
    </citation>
    <scope>NUCLEOTIDE SEQUENCE [LARGE SCALE GENOMIC DNA]</scope>
    <source>
        <strain evidence="14">cv. WT478/WT964</strain>
        <tissue evidence="13">Leaves</tissue>
    </source>
</reference>
<evidence type="ECO:0000259" key="12">
    <source>
        <dbReference type="Pfam" id="PF06974"/>
    </source>
</evidence>
<evidence type="ECO:0000313" key="13">
    <source>
        <dbReference type="EMBL" id="KAF5188084.1"/>
    </source>
</evidence>
<evidence type="ECO:0000256" key="2">
    <source>
        <dbReference type="ARBA" id="ARBA00004586"/>
    </source>
</evidence>
<evidence type="ECO:0000313" key="14">
    <source>
        <dbReference type="Proteomes" id="UP000554482"/>
    </source>
</evidence>
<keyword evidence="14" id="KW-1185">Reference proteome</keyword>
<evidence type="ECO:0000259" key="11">
    <source>
        <dbReference type="Pfam" id="PF03007"/>
    </source>
</evidence>
<dbReference type="EMBL" id="JABWDY010027216">
    <property type="protein sequence ID" value="KAF5188084.1"/>
    <property type="molecule type" value="Genomic_DNA"/>
</dbReference>
<keyword evidence="6" id="KW-0256">Endoplasmic reticulum</keyword>
<dbReference type="GO" id="GO:0005789">
    <property type="term" value="C:endoplasmic reticulum membrane"/>
    <property type="evidence" value="ECO:0007669"/>
    <property type="project" value="UniProtKB-SubCell"/>
</dbReference>
<dbReference type="GO" id="GO:0047196">
    <property type="term" value="F:long-chain-alcohol O-fatty-acyltransferase activity"/>
    <property type="evidence" value="ECO:0007669"/>
    <property type="project" value="UniProtKB-EC"/>
</dbReference>
<proteinExistence type="inferred from homology"/>
<evidence type="ECO:0000256" key="7">
    <source>
        <dbReference type="ARBA" id="ARBA00023315"/>
    </source>
</evidence>
<evidence type="ECO:0000256" key="6">
    <source>
        <dbReference type="ARBA" id="ARBA00022824"/>
    </source>
</evidence>
<evidence type="ECO:0000256" key="8">
    <source>
        <dbReference type="ARBA" id="ARBA00024360"/>
    </source>
</evidence>
<evidence type="ECO:0000256" key="5">
    <source>
        <dbReference type="ARBA" id="ARBA00022679"/>
    </source>
</evidence>
<dbReference type="InterPro" id="IPR004255">
    <property type="entry name" value="O-acyltransferase_WSD1_N"/>
</dbReference>
<dbReference type="UniPathway" id="UPA00282"/>
<dbReference type="PANTHER" id="PTHR31650">
    <property type="entry name" value="O-ACYLTRANSFERASE (WSD1-LIKE) FAMILY PROTEIN"/>
    <property type="match status" value="1"/>
</dbReference>
<feature type="domain" description="O-acyltransferase WSD1-like N-terminal" evidence="11">
    <location>
        <begin position="64"/>
        <end position="261"/>
    </location>
</feature>